<evidence type="ECO:0000256" key="1">
    <source>
        <dbReference type="SAM" id="MobiDB-lite"/>
    </source>
</evidence>
<feature type="transmembrane region" description="Helical" evidence="2">
    <location>
        <begin position="320"/>
        <end position="341"/>
    </location>
</feature>
<evidence type="ECO:0000313" key="5">
    <source>
        <dbReference type="Proteomes" id="UP001282474"/>
    </source>
</evidence>
<keyword evidence="5" id="KW-1185">Reference proteome</keyword>
<name>A0ABU4N4V6_9ACTN</name>
<dbReference type="SMART" id="SM00458">
    <property type="entry name" value="RICIN"/>
    <property type="match status" value="1"/>
</dbReference>
<dbReference type="Proteomes" id="UP001282474">
    <property type="component" value="Unassembled WGS sequence"/>
</dbReference>
<keyword evidence="2" id="KW-0472">Membrane</keyword>
<feature type="domain" description="Ricin B lectin" evidence="3">
    <location>
        <begin position="381"/>
        <end position="508"/>
    </location>
</feature>
<keyword evidence="2" id="KW-0812">Transmembrane</keyword>
<evidence type="ECO:0000259" key="3">
    <source>
        <dbReference type="SMART" id="SM00458"/>
    </source>
</evidence>
<proteinExistence type="predicted"/>
<feature type="region of interest" description="Disordered" evidence="1">
    <location>
        <begin position="109"/>
        <end position="135"/>
    </location>
</feature>
<protein>
    <submittedName>
        <fullName evidence="4">RICIN domain-containing protein</fullName>
    </submittedName>
</protein>
<dbReference type="SUPFAM" id="SSF50370">
    <property type="entry name" value="Ricin B-like lectins"/>
    <property type="match status" value="1"/>
</dbReference>
<dbReference type="RefSeq" id="WP_193382710.1">
    <property type="nucleotide sequence ID" value="NZ_JABXWF010000027.1"/>
</dbReference>
<reference evidence="4 5" key="1">
    <citation type="journal article" date="2023" name="Microb. Genom.">
        <title>Mesoterricola silvestris gen. nov., sp. nov., Mesoterricola sediminis sp. nov., Geothrix oryzae sp. nov., Geothrix edaphica sp. nov., Geothrix rubra sp. nov., and Geothrix limicola sp. nov., six novel members of Acidobacteriota isolated from soils.</title>
        <authorList>
            <person name="Weisberg A.J."/>
            <person name="Pearce E."/>
            <person name="Kramer C.G."/>
            <person name="Chang J.H."/>
            <person name="Clarke C.R."/>
        </authorList>
    </citation>
    <scope>NUCLEOTIDE SEQUENCE [LARGE SCALE GENOMIC DNA]</scope>
    <source>
        <strain evidence="4 5">NE20-4-1</strain>
    </source>
</reference>
<dbReference type="InterPro" id="IPR035992">
    <property type="entry name" value="Ricin_B-like_lectins"/>
</dbReference>
<sequence length="520" mass="54678">MSSAHRFPASVGPDPETAPGMSDDALVAALRMSRTIEGTTPVAALIARHGPSVSDYAEICASGSPALARAFASAAFRRVVQELQRTGPTGALRPRLLVTVREAVRARSRTGSASGLSYDQAGAADSDRPPSRSVAENRHLSHVSFLQLPRTTQYVLWHMDVEAEPWAVPAALLGIEGDITPFELDRAREQLRSALLRTHVENSAGRQCRDYSRLLDAPSRGAGSTLPEVQAHLDQCAYCRHAAEQLRLCAEEPGVLLAEALLGESAHPYLAACRARPSRTASAPTAAAGAAAGADVGPAGTRHRSRGSARERKPRATRRATKIFVVGIVAGSAAVAAALFVTGTSSQNTTPTPQTQQPTPTPTPSTSSPADSTALPVPPESGRLRNAAADLCMDVRGTPPERGAEVTLSTCSSDSTQRWTYLEDGLLRNLAAPDLCLDAGGDDEVLDLESCDSSGDVSFGLRFELSPEGELFTQDEGNLVIVPASPEAGTILVPSARNGEAKQRWLVEAISGASTTESDT</sequence>
<dbReference type="Gene3D" id="2.80.10.50">
    <property type="match status" value="1"/>
</dbReference>
<feature type="region of interest" description="Disordered" evidence="1">
    <location>
        <begin position="344"/>
        <end position="382"/>
    </location>
</feature>
<dbReference type="EMBL" id="JARAWJ010000089">
    <property type="protein sequence ID" value="MDX3044531.1"/>
    <property type="molecule type" value="Genomic_DNA"/>
</dbReference>
<feature type="compositionally biased region" description="Basic and acidic residues" evidence="1">
    <location>
        <begin position="125"/>
        <end position="135"/>
    </location>
</feature>
<feature type="region of interest" description="Disordered" evidence="1">
    <location>
        <begin position="284"/>
        <end position="317"/>
    </location>
</feature>
<evidence type="ECO:0000256" key="2">
    <source>
        <dbReference type="SAM" id="Phobius"/>
    </source>
</evidence>
<dbReference type="Pfam" id="PF00652">
    <property type="entry name" value="Ricin_B_lectin"/>
    <property type="match status" value="1"/>
</dbReference>
<feature type="region of interest" description="Disordered" evidence="1">
    <location>
        <begin position="1"/>
        <end position="21"/>
    </location>
</feature>
<accession>A0ABU4N4V6</accession>
<dbReference type="PROSITE" id="PS50231">
    <property type="entry name" value="RICIN_B_LECTIN"/>
    <property type="match status" value="1"/>
</dbReference>
<dbReference type="InterPro" id="IPR000772">
    <property type="entry name" value="Ricin_B_lectin"/>
</dbReference>
<feature type="compositionally biased region" description="Basic residues" evidence="1">
    <location>
        <begin position="301"/>
        <end position="317"/>
    </location>
</feature>
<gene>
    <name evidence="4" type="ORF">PV383_46360</name>
</gene>
<evidence type="ECO:0000313" key="4">
    <source>
        <dbReference type="EMBL" id="MDX3044531.1"/>
    </source>
</evidence>
<keyword evidence="2" id="KW-1133">Transmembrane helix</keyword>
<feature type="compositionally biased region" description="Low complexity" evidence="1">
    <location>
        <begin position="344"/>
        <end position="369"/>
    </location>
</feature>
<feature type="compositionally biased region" description="Low complexity" evidence="1">
    <location>
        <begin position="284"/>
        <end position="300"/>
    </location>
</feature>
<organism evidence="4 5">
    <name type="scientific">Streptomyces caniscabiei</name>
    <dbReference type="NCBI Taxonomy" id="2746961"/>
    <lineage>
        <taxon>Bacteria</taxon>
        <taxon>Bacillati</taxon>
        <taxon>Actinomycetota</taxon>
        <taxon>Actinomycetes</taxon>
        <taxon>Kitasatosporales</taxon>
        <taxon>Streptomycetaceae</taxon>
        <taxon>Streptomyces</taxon>
    </lineage>
</organism>
<comment type="caution">
    <text evidence="4">The sequence shown here is derived from an EMBL/GenBank/DDBJ whole genome shotgun (WGS) entry which is preliminary data.</text>
</comment>